<dbReference type="Proteomes" id="UP000479938">
    <property type="component" value="Unassembled WGS sequence"/>
</dbReference>
<organism evidence="2 3">
    <name type="scientific">Flavobacterium bizetiae</name>
    <dbReference type="NCBI Taxonomy" id="2704140"/>
    <lineage>
        <taxon>Bacteria</taxon>
        <taxon>Pseudomonadati</taxon>
        <taxon>Bacteroidota</taxon>
        <taxon>Flavobacteriia</taxon>
        <taxon>Flavobacteriales</taxon>
        <taxon>Flavobacteriaceae</taxon>
        <taxon>Flavobacterium</taxon>
    </lineage>
</organism>
<gene>
    <name evidence="2" type="ORF">FLA105534_03850</name>
</gene>
<dbReference type="PROSITE" id="PS51257">
    <property type="entry name" value="PROKAR_LIPOPROTEIN"/>
    <property type="match status" value="1"/>
</dbReference>
<dbReference type="EMBL" id="CADCSU010000139">
    <property type="protein sequence ID" value="CAA9201939.1"/>
    <property type="molecule type" value="Genomic_DNA"/>
</dbReference>
<sequence length="135" mass="15431">MMKRIIQISCVLALVVVLVSCKNAKQKLQEYVKTYNSTAATFKADNVTLTTARGYINDDKIELRFETDLEQNESNKIKANQSFPKLLKEMINKNEIPKELVEEGIQFDAYFLAGDNTVLVKEIINKESINELLQK</sequence>
<evidence type="ECO:0000313" key="3">
    <source>
        <dbReference type="Proteomes" id="UP000479938"/>
    </source>
</evidence>
<evidence type="ECO:0000256" key="1">
    <source>
        <dbReference type="SAM" id="SignalP"/>
    </source>
</evidence>
<feature type="signal peptide" evidence="1">
    <location>
        <begin position="1"/>
        <end position="24"/>
    </location>
</feature>
<evidence type="ECO:0000313" key="2">
    <source>
        <dbReference type="EMBL" id="CAA9201939.1"/>
    </source>
</evidence>
<reference evidence="2 3" key="1">
    <citation type="submission" date="2020-02" db="EMBL/GenBank/DDBJ databases">
        <authorList>
            <person name="Criscuolo A."/>
        </authorList>
    </citation>
    <scope>NUCLEOTIDE SEQUENCE [LARGE SCALE GENOMIC DNA]</scope>
    <source>
        <strain evidence="2">CIP105534</strain>
    </source>
</reference>
<protein>
    <recommendedName>
        <fullName evidence="4">Lipoprotein</fullName>
    </recommendedName>
</protein>
<proteinExistence type="predicted"/>
<accession>A0A6J4GUG3</accession>
<keyword evidence="1" id="KW-0732">Signal</keyword>
<name>A0A6J4GUG3_9FLAO</name>
<feature type="chain" id="PRO_5026653435" description="Lipoprotein" evidence="1">
    <location>
        <begin position="25"/>
        <end position="135"/>
    </location>
</feature>
<keyword evidence="3" id="KW-1185">Reference proteome</keyword>
<evidence type="ECO:0008006" key="4">
    <source>
        <dbReference type="Google" id="ProtNLM"/>
    </source>
</evidence>
<dbReference type="RefSeq" id="WP_173972386.1">
    <property type="nucleotide sequence ID" value="NZ_CADCSU010000139.1"/>
</dbReference>
<dbReference type="AlphaFoldDB" id="A0A6J4GUG3"/>